<dbReference type="AlphaFoldDB" id="A0A370GAK1"/>
<comment type="caution">
    <text evidence="2">The sequence shown here is derived from an EMBL/GenBank/DDBJ whole genome shotgun (WGS) entry which is preliminary data.</text>
</comment>
<sequence length="40" mass="4425">MRKCELYALTSMIVIISAVIYYVHGHYAPVSTGCTLGICF</sequence>
<name>A0A370GAK1_GLULI</name>
<gene>
    <name evidence="2" type="ORF">C7453_101536</name>
</gene>
<feature type="transmembrane region" description="Helical" evidence="1">
    <location>
        <begin position="6"/>
        <end position="23"/>
    </location>
</feature>
<keyword evidence="1" id="KW-0472">Membrane</keyword>
<dbReference type="EMBL" id="QQAW01000001">
    <property type="protein sequence ID" value="RDI40737.1"/>
    <property type="molecule type" value="Genomic_DNA"/>
</dbReference>
<keyword evidence="3" id="KW-1185">Reference proteome</keyword>
<proteinExistence type="predicted"/>
<protein>
    <submittedName>
        <fullName evidence="2">Uncharacterized protein</fullName>
    </submittedName>
</protein>
<keyword evidence="1" id="KW-1133">Transmembrane helix</keyword>
<evidence type="ECO:0000313" key="2">
    <source>
        <dbReference type="EMBL" id="RDI40737.1"/>
    </source>
</evidence>
<organism evidence="2 3">
    <name type="scientific">Gluconacetobacter liquefaciens</name>
    <name type="common">Acetobacter liquefaciens</name>
    <dbReference type="NCBI Taxonomy" id="89584"/>
    <lineage>
        <taxon>Bacteria</taxon>
        <taxon>Pseudomonadati</taxon>
        <taxon>Pseudomonadota</taxon>
        <taxon>Alphaproteobacteria</taxon>
        <taxon>Acetobacterales</taxon>
        <taxon>Acetobacteraceae</taxon>
        <taxon>Gluconacetobacter</taxon>
    </lineage>
</organism>
<keyword evidence="1" id="KW-0812">Transmembrane</keyword>
<dbReference type="Proteomes" id="UP000254958">
    <property type="component" value="Unassembled WGS sequence"/>
</dbReference>
<accession>A0A370GAK1</accession>
<evidence type="ECO:0000256" key="1">
    <source>
        <dbReference type="SAM" id="Phobius"/>
    </source>
</evidence>
<evidence type="ECO:0000313" key="3">
    <source>
        <dbReference type="Proteomes" id="UP000254958"/>
    </source>
</evidence>
<dbReference type="PROSITE" id="PS51257">
    <property type="entry name" value="PROKAR_LIPOPROTEIN"/>
    <property type="match status" value="1"/>
</dbReference>
<reference evidence="2 3" key="1">
    <citation type="submission" date="2018-07" db="EMBL/GenBank/DDBJ databases">
        <title>Genomic Encyclopedia of Type Strains, Phase IV (KMG-IV): sequencing the most valuable type-strain genomes for metagenomic binning, comparative biology and taxonomic classification.</title>
        <authorList>
            <person name="Goeker M."/>
        </authorList>
    </citation>
    <scope>NUCLEOTIDE SEQUENCE [LARGE SCALE GENOMIC DNA]</scope>
    <source>
        <strain evidence="2 3">DSM 5603</strain>
    </source>
</reference>